<evidence type="ECO:0000256" key="6">
    <source>
        <dbReference type="ARBA" id="ARBA00023109"/>
    </source>
</evidence>
<dbReference type="InterPro" id="IPR036397">
    <property type="entry name" value="RNaseH_sf"/>
</dbReference>
<evidence type="ECO:0000256" key="3">
    <source>
        <dbReference type="ARBA" id="ARBA00022679"/>
    </source>
</evidence>
<dbReference type="InterPro" id="IPR043502">
    <property type="entry name" value="DNA/RNA_pol_sf"/>
</dbReference>
<evidence type="ECO:0000313" key="12">
    <source>
        <dbReference type="Proteomes" id="UP000830962"/>
    </source>
</evidence>
<evidence type="ECO:0000259" key="9">
    <source>
        <dbReference type="Pfam" id="PF00136"/>
    </source>
</evidence>
<dbReference type="PANTHER" id="PTHR10322:SF23">
    <property type="entry name" value="DNA POLYMERASE DELTA CATALYTIC SUBUNIT"/>
    <property type="match status" value="1"/>
</dbReference>
<dbReference type="SUPFAM" id="SSF56672">
    <property type="entry name" value="DNA/RNA polymerases"/>
    <property type="match status" value="1"/>
</dbReference>
<dbReference type="Gene3D" id="3.90.1600.10">
    <property type="entry name" value="Palm domain of DNA polymerase"/>
    <property type="match status" value="2"/>
</dbReference>
<dbReference type="GO" id="GO:0039693">
    <property type="term" value="P:viral DNA genome replication"/>
    <property type="evidence" value="ECO:0007669"/>
    <property type="project" value="UniProtKB-KW"/>
</dbReference>
<dbReference type="EC" id="2.7.7.7" evidence="2"/>
<feature type="domain" description="DNA-directed DNA polymerase family B multifunctional" evidence="9">
    <location>
        <begin position="766"/>
        <end position="881"/>
    </location>
</feature>
<dbReference type="EMBL" id="MZ311578">
    <property type="protein sequence ID" value="UBZ25591.1"/>
    <property type="molecule type" value="Genomic_DNA"/>
</dbReference>
<evidence type="ECO:0000256" key="1">
    <source>
        <dbReference type="ARBA" id="ARBA00005755"/>
    </source>
</evidence>
<evidence type="ECO:0000256" key="7">
    <source>
        <dbReference type="ARBA" id="ARBA00023125"/>
    </source>
</evidence>
<dbReference type="GO" id="GO:0003887">
    <property type="term" value="F:DNA-directed DNA polymerase activity"/>
    <property type="evidence" value="ECO:0007669"/>
    <property type="project" value="UniProtKB-KW"/>
</dbReference>
<comment type="catalytic activity">
    <reaction evidence="8">
        <text>DNA(n) + a 2'-deoxyribonucleoside 5'-triphosphate = DNA(n+1) + diphosphate</text>
        <dbReference type="Rhea" id="RHEA:22508"/>
        <dbReference type="Rhea" id="RHEA-COMP:17339"/>
        <dbReference type="Rhea" id="RHEA-COMP:17340"/>
        <dbReference type="ChEBI" id="CHEBI:33019"/>
        <dbReference type="ChEBI" id="CHEBI:61560"/>
        <dbReference type="ChEBI" id="CHEBI:173112"/>
        <dbReference type="EC" id="2.7.7.7"/>
    </reaction>
</comment>
<keyword evidence="12" id="KW-1185">Reference proteome</keyword>
<reference evidence="11" key="1">
    <citation type="journal article" date="2021" name="Viruses">
        <title>Identification and Full Characterisation of Two Novel Crustacean Infecting Members of the Family Nudiviridae Provides Support for Two Subfamilies.</title>
        <authorList>
            <person name="Bateman K.S."/>
            <person name="Kerr R."/>
            <person name="Stentiford G.D."/>
            <person name="Bean T.P."/>
            <person name="Hooper C."/>
            <person name="Van Eynde B."/>
            <person name="Delbare D."/>
            <person name="Bojko J."/>
            <person name="Christiaens O."/>
            <person name="Taning C.N.T."/>
            <person name="Smagghe G."/>
            <person name="van Oers M.M."/>
            <person name="van Aerle R."/>
        </authorList>
    </citation>
    <scope>NUCLEOTIDE SEQUENCE</scope>
    <source>
        <strain evidence="11">AN2</strain>
    </source>
</reference>
<accession>A0AAE8Y0Q7</accession>
<dbReference type="GO" id="GO:0000166">
    <property type="term" value="F:nucleotide binding"/>
    <property type="evidence" value="ECO:0007669"/>
    <property type="project" value="InterPro"/>
</dbReference>
<dbReference type="SUPFAM" id="SSF53098">
    <property type="entry name" value="Ribonuclease H-like"/>
    <property type="match status" value="1"/>
</dbReference>
<keyword evidence="7" id="KW-0238">DNA-binding</keyword>
<evidence type="ECO:0000256" key="5">
    <source>
        <dbReference type="ARBA" id="ARBA00022932"/>
    </source>
</evidence>
<dbReference type="InterPro" id="IPR050240">
    <property type="entry name" value="DNA_pol_type-B"/>
</dbReference>
<dbReference type="Pfam" id="PF00136">
    <property type="entry name" value="DNA_pol_B"/>
    <property type="match status" value="1"/>
</dbReference>
<dbReference type="InterPro" id="IPR012337">
    <property type="entry name" value="RNaseH-like_sf"/>
</dbReference>
<evidence type="ECO:0000313" key="11">
    <source>
        <dbReference type="EMBL" id="UBZ25591.1"/>
    </source>
</evidence>
<dbReference type="InterPro" id="IPR038720">
    <property type="entry name" value="YprB_RNase_H-like_dom"/>
</dbReference>
<evidence type="ECO:0000256" key="4">
    <source>
        <dbReference type="ARBA" id="ARBA00022695"/>
    </source>
</evidence>
<dbReference type="Pfam" id="PF13482">
    <property type="entry name" value="RNase_H_2"/>
    <property type="match status" value="1"/>
</dbReference>
<keyword evidence="6" id="KW-0235">DNA replication</keyword>
<sequence>MNFVKFDNRSADRWFTSIPLVGNEKSLYVLDWYAVNDKYYAIGIDIHYKLAKMLVKEISSGLYVWALDEKILKNLLCNITQKQSITLCNENTYYNNNVSVFDSMIDEKRYNKNWKMFKISTNSFEESKSLYYKISNNKGLSHHICTLGQWHLSMFLMMEMHVRNKDFIYCIHINDVLEYVPDFCDMKKIPKVIFDIETISNHDHRLPMGNFIADCIMSVTLVIDCELVTLFNLPLNNDEDMKKTKELITQVDSSTYYKVKHRTNYVYNSESDLLNKFFQLLDDIDNPYICLGYNSRGYDMPFLLSRSVFLNLPQANNFYYMNGILSYGKNMLHIDIMQTIIKFFAQELTSFSLKNVAKILLEDDEDTQKVDFNARNLRYIYKYISDHNNINEGTFDSVLCQQSHTQWNVDIGTLAKYNEMDCLVVLALFDKLQYCSFLPYTSKKFFLPFTRSTLSKLSEYLSGNMIYVGLQQQTVFSKHHEQQIIKNSKFIFTINNDILASSNDENVNSFGGGFNFRLCKGAYDTVHAMDAQAYYPELISGTNISHETTALILFRDLLNLSKLCKTINFDNYTFIKFCTHKSMCFEQSSKSIAKIDQSVTPFAYINHIRNNCPQMNFKEMCEMCDLDDKIVVVAKTKKGILSNIIELRNTLRNIAKENKKAVRSHIMNTENIQSDYKFGLITDDSGGDDDFADDFADEDEIMVVDKKKEFDISEYYVKKSKNQTEEEYLVSTQIELISKEEFAKYENPQDVIDKYLVYLSEEFVRLNSHYRNMKLLNNAVYGLLGSSYGTLKSKNVAAIVTMLGRMNIVKAAQIGNRINGSTIYSDTDSVYFDLSHATVPNPQKVIVNSVSMQNSHVMLNVKIYRNVFVLGRKTYIGMSGDSIFSRGINKNGPALWKVMMDRIYCKYIVDKESLTCDGVSSLLFDIYMDTYNYVLKDKTQVLRLIGVQNREEYKKEIPVTKLMDRIAKEMPTYVFGNKINCFYKRIGDISDIHYALDFELAETDVKDINLYKFYSNISMTFYSIISYAIERTAMNTQNILIKYSNLDYKKIEKITYLKFLSVIDSK</sequence>
<evidence type="ECO:0000259" key="10">
    <source>
        <dbReference type="Pfam" id="PF13482"/>
    </source>
</evidence>
<gene>
    <name evidence="11" type="ORF">CmNV_001</name>
</gene>
<organism evidence="11 12">
    <name type="scientific">Carcinus maenas nudivirus</name>
    <dbReference type="NCBI Taxonomy" id="2880837"/>
    <lineage>
        <taxon>Viruses</taxon>
        <taxon>Viruses incertae sedis</taxon>
        <taxon>Naldaviricetes</taxon>
        <taxon>Lefavirales</taxon>
        <taxon>Nudiviridae</taxon>
        <taxon>Gammanudivirus</taxon>
        <taxon>Gammanudivirus cameanadis</taxon>
    </lineage>
</organism>
<keyword evidence="3" id="KW-0808">Transferase</keyword>
<name>A0AAE8Y0Q7_9VIRU</name>
<dbReference type="SMART" id="SM00486">
    <property type="entry name" value="POLBc"/>
    <property type="match status" value="1"/>
</dbReference>
<keyword evidence="4" id="KW-0548">Nucleotidyltransferase</keyword>
<keyword evidence="5" id="KW-0239">DNA-directed DNA polymerase</keyword>
<dbReference type="GO" id="GO:0006261">
    <property type="term" value="P:DNA-templated DNA replication"/>
    <property type="evidence" value="ECO:0007669"/>
    <property type="project" value="TreeGrafter"/>
</dbReference>
<dbReference type="Gene3D" id="3.30.420.10">
    <property type="entry name" value="Ribonuclease H-like superfamily/Ribonuclease H"/>
    <property type="match status" value="1"/>
</dbReference>
<dbReference type="PANTHER" id="PTHR10322">
    <property type="entry name" value="DNA POLYMERASE CATALYTIC SUBUNIT"/>
    <property type="match status" value="1"/>
</dbReference>
<dbReference type="Proteomes" id="UP000830962">
    <property type="component" value="Segment"/>
</dbReference>
<proteinExistence type="inferred from homology"/>
<evidence type="ECO:0000256" key="2">
    <source>
        <dbReference type="ARBA" id="ARBA00012417"/>
    </source>
</evidence>
<dbReference type="InterPro" id="IPR006134">
    <property type="entry name" value="DNA-dir_DNA_pol_B_multi_dom"/>
</dbReference>
<dbReference type="InterPro" id="IPR023211">
    <property type="entry name" value="DNA_pol_palm_dom_sf"/>
</dbReference>
<evidence type="ECO:0000256" key="8">
    <source>
        <dbReference type="ARBA" id="ARBA00049244"/>
    </source>
</evidence>
<protein>
    <recommendedName>
        <fullName evidence="2">DNA-directed DNA polymerase</fullName>
        <ecNumber evidence="2">2.7.7.7</ecNumber>
    </recommendedName>
</protein>
<keyword evidence="6" id="KW-1194">Viral DNA replication</keyword>
<feature type="domain" description="YprB ribonuclease H-like" evidence="10">
    <location>
        <begin position="256"/>
        <end position="432"/>
    </location>
</feature>
<comment type="similarity">
    <text evidence="1">Belongs to the DNA polymerase type-B family.</text>
</comment>
<dbReference type="GO" id="GO:0003677">
    <property type="term" value="F:DNA binding"/>
    <property type="evidence" value="ECO:0007669"/>
    <property type="project" value="UniProtKB-KW"/>
</dbReference>
<dbReference type="InterPro" id="IPR006172">
    <property type="entry name" value="DNA-dir_DNA_pol_B"/>
</dbReference>